<dbReference type="EMBL" id="BGPR01005180">
    <property type="protein sequence ID" value="GBN07709.1"/>
    <property type="molecule type" value="Genomic_DNA"/>
</dbReference>
<organism evidence="1 2">
    <name type="scientific">Araneus ventricosus</name>
    <name type="common">Orbweaver spider</name>
    <name type="synonym">Epeira ventricosa</name>
    <dbReference type="NCBI Taxonomy" id="182803"/>
    <lineage>
        <taxon>Eukaryota</taxon>
        <taxon>Metazoa</taxon>
        <taxon>Ecdysozoa</taxon>
        <taxon>Arthropoda</taxon>
        <taxon>Chelicerata</taxon>
        <taxon>Arachnida</taxon>
        <taxon>Araneae</taxon>
        <taxon>Araneomorphae</taxon>
        <taxon>Entelegynae</taxon>
        <taxon>Araneoidea</taxon>
        <taxon>Araneidae</taxon>
        <taxon>Araneus</taxon>
    </lineage>
</organism>
<name>A0A4Y2KZZ3_ARAVE</name>
<dbReference type="Proteomes" id="UP000499080">
    <property type="component" value="Unassembled WGS sequence"/>
</dbReference>
<accession>A0A4Y2KZZ3</accession>
<comment type="caution">
    <text evidence="1">The sequence shown here is derived from an EMBL/GenBank/DDBJ whole genome shotgun (WGS) entry which is preliminary data.</text>
</comment>
<protein>
    <submittedName>
        <fullName evidence="1">Uncharacterized protein</fullName>
    </submittedName>
</protein>
<proteinExistence type="predicted"/>
<evidence type="ECO:0000313" key="1">
    <source>
        <dbReference type="EMBL" id="GBN07709.1"/>
    </source>
</evidence>
<keyword evidence="2" id="KW-1185">Reference proteome</keyword>
<evidence type="ECO:0000313" key="2">
    <source>
        <dbReference type="Proteomes" id="UP000499080"/>
    </source>
</evidence>
<gene>
    <name evidence="1" type="ORF">AVEN_237605_1</name>
</gene>
<dbReference type="AlphaFoldDB" id="A0A4Y2KZZ3"/>
<sequence>MDAVKNHVSFRVSILGALYFTENSVRLEAHYNLKLLLESKILPESYLSYLPAKEGNIFKLSAGRCCWVNCRGKRHEGMRNELLPSSTFGIKQKKKVSIVK</sequence>
<reference evidence="1 2" key="1">
    <citation type="journal article" date="2019" name="Sci. Rep.">
        <title>Orb-weaving spider Araneus ventricosus genome elucidates the spidroin gene catalogue.</title>
        <authorList>
            <person name="Kono N."/>
            <person name="Nakamura H."/>
            <person name="Ohtoshi R."/>
            <person name="Moran D.A.P."/>
            <person name="Shinohara A."/>
            <person name="Yoshida Y."/>
            <person name="Fujiwara M."/>
            <person name="Mori M."/>
            <person name="Tomita M."/>
            <person name="Arakawa K."/>
        </authorList>
    </citation>
    <scope>NUCLEOTIDE SEQUENCE [LARGE SCALE GENOMIC DNA]</scope>
</reference>